<keyword evidence="6" id="KW-0564">Palmitate</keyword>
<dbReference type="PANTHER" id="PTHR30203">
    <property type="entry name" value="OUTER MEMBRANE CATION EFFLUX PROTEIN"/>
    <property type="match status" value="1"/>
</dbReference>
<evidence type="ECO:0000256" key="6">
    <source>
        <dbReference type="ARBA" id="ARBA00023139"/>
    </source>
</evidence>
<dbReference type="Proteomes" id="UP000644195">
    <property type="component" value="Unassembled WGS sequence"/>
</dbReference>
<dbReference type="Pfam" id="PF02321">
    <property type="entry name" value="OEP"/>
    <property type="match status" value="1"/>
</dbReference>
<keyword evidence="8" id="KW-0449">Lipoprotein</keyword>
<dbReference type="PANTHER" id="PTHR30203:SF24">
    <property type="entry name" value="BLR4935 PROTEIN"/>
    <property type="match status" value="1"/>
</dbReference>
<organism evidence="10 11">
    <name type="scientific">Pseudomonas cannabina pv. alisalensis</name>
    <dbReference type="NCBI Taxonomy" id="757414"/>
    <lineage>
        <taxon>Bacteria</taxon>
        <taxon>Pseudomonadati</taxon>
        <taxon>Pseudomonadota</taxon>
        <taxon>Gammaproteobacteria</taxon>
        <taxon>Pseudomonadales</taxon>
        <taxon>Pseudomonadaceae</taxon>
        <taxon>Pseudomonas</taxon>
    </lineage>
</organism>
<evidence type="ECO:0000256" key="2">
    <source>
        <dbReference type="ARBA" id="ARBA00007613"/>
    </source>
</evidence>
<evidence type="ECO:0000256" key="3">
    <source>
        <dbReference type="ARBA" id="ARBA00022452"/>
    </source>
</evidence>
<dbReference type="Gene3D" id="1.20.1600.10">
    <property type="entry name" value="Outer membrane efflux proteins (OEP)"/>
    <property type="match status" value="1"/>
</dbReference>
<evidence type="ECO:0000256" key="5">
    <source>
        <dbReference type="ARBA" id="ARBA00023136"/>
    </source>
</evidence>
<name>A0ABS1X7U4_PSEC1</name>
<evidence type="ECO:0000256" key="7">
    <source>
        <dbReference type="ARBA" id="ARBA00023237"/>
    </source>
</evidence>
<evidence type="ECO:0000256" key="1">
    <source>
        <dbReference type="ARBA" id="ARBA00004442"/>
    </source>
</evidence>
<evidence type="ECO:0000256" key="4">
    <source>
        <dbReference type="ARBA" id="ARBA00022692"/>
    </source>
</evidence>
<dbReference type="EMBL" id="JAEVFO010000008">
    <property type="protein sequence ID" value="MBM0137556.1"/>
    <property type="molecule type" value="Genomic_DNA"/>
</dbReference>
<dbReference type="SUPFAM" id="SSF56954">
    <property type="entry name" value="Outer membrane efflux proteins (OEP)"/>
    <property type="match status" value="1"/>
</dbReference>
<dbReference type="InterPro" id="IPR010131">
    <property type="entry name" value="MdtP/NodT-like"/>
</dbReference>
<evidence type="ECO:0000313" key="10">
    <source>
        <dbReference type="EMBL" id="MBM0137556.1"/>
    </source>
</evidence>
<keyword evidence="5" id="KW-0472">Membrane</keyword>
<keyword evidence="11" id="KW-1185">Reference proteome</keyword>
<reference evidence="10 11" key="1">
    <citation type="submission" date="2020-12" db="EMBL/GenBank/DDBJ databases">
        <title>Genome of Pca MAFF 106156.</title>
        <authorList>
            <person name="Fujikawa T."/>
            <person name="Inoue Y."/>
        </authorList>
    </citation>
    <scope>NUCLEOTIDE SEQUENCE [LARGE SCALE GENOMIC DNA]</scope>
    <source>
        <strain evidence="10 11">MAFF 106156</strain>
    </source>
</reference>
<keyword evidence="3" id="KW-1134">Transmembrane beta strand</keyword>
<comment type="subcellular location">
    <subcellularLocation>
        <location evidence="1">Cell outer membrane</location>
    </subcellularLocation>
</comment>
<evidence type="ECO:0000256" key="9">
    <source>
        <dbReference type="SAM" id="Coils"/>
    </source>
</evidence>
<accession>A0ABS1X7U4</accession>
<dbReference type="RefSeq" id="WP_203009646.1">
    <property type="nucleotide sequence ID" value="NZ_JAEVFO010000008.1"/>
</dbReference>
<evidence type="ECO:0000313" key="11">
    <source>
        <dbReference type="Proteomes" id="UP000644195"/>
    </source>
</evidence>
<keyword evidence="4" id="KW-0812">Transmembrane</keyword>
<evidence type="ECO:0000256" key="8">
    <source>
        <dbReference type="ARBA" id="ARBA00023288"/>
    </source>
</evidence>
<comment type="similarity">
    <text evidence="2">Belongs to the outer membrane factor (OMF) (TC 1.B.17) family.</text>
</comment>
<keyword evidence="7" id="KW-0998">Cell outer membrane</keyword>
<protein>
    <submittedName>
        <fullName evidence="10">TolC family protein</fullName>
    </submittedName>
</protein>
<dbReference type="InterPro" id="IPR003423">
    <property type="entry name" value="OMP_efflux"/>
</dbReference>
<proteinExistence type="inferred from homology"/>
<keyword evidence="9" id="KW-0175">Coiled coil</keyword>
<comment type="caution">
    <text evidence="10">The sequence shown here is derived from an EMBL/GenBank/DDBJ whole genome shotgun (WGS) entry which is preliminary data.</text>
</comment>
<feature type="coiled-coil region" evidence="9">
    <location>
        <begin position="186"/>
        <end position="213"/>
    </location>
</feature>
<gene>
    <name evidence="10" type="ORF">JHZ66_01765</name>
</gene>
<sequence length="420" mass="46249">MPVRPVFSAGLPGALVFSLLVTVAQPVLADALTFEYALKLAEAIAPENLARSAQVESAIAAIRPADALPDPKLFLGIDNLPVEGQQRYSLDDDSMTMRRIGFMQEVPNGDKRRARRHSAEAFADLAQAEQRQVLIRVKQDVAASWLRLFYAQNRFSAFDELLKQLALQRSTLPAQISGGTAKPADALELEQEVLDLEDRRDQLISDVAAARAQLRQFLGTQGDQPLSGLPPVWQWSANHSQHGLAHHPDIQAAVARVGEAKAELGEAIAEKKPDWGWELGYGNRDKRFGDMVSLQVTFDLPLFTGARQGPRIASRQKNLSRMEQEQEAMLRNHQAELESGLAEQDRLHAALRRSTADYMPLAQRKLSLAMATYKAGGAAVGTVISARRQLVEATLRKVGLEEELSILTSKLFFAYAEGAQ</sequence>